<dbReference type="AlphaFoldDB" id="A0A4Z2D5E9"/>
<sequence>YCSRAPCSVIYNNVICRCLIEAKLYLNADISKNNQLRYQLENEGLDYIFSNDRLSLENIEINASIGNSDNVLITFEM</sequence>
<evidence type="ECO:0000313" key="1">
    <source>
        <dbReference type="EMBL" id="TNN11678.1"/>
    </source>
</evidence>
<keyword evidence="2" id="KW-1185">Reference proteome</keyword>
<proteinExistence type="predicted"/>
<gene>
    <name evidence="1" type="ORF">EWB00_004433</name>
</gene>
<name>A0A4Z2D5E9_SCHJA</name>
<accession>A0A4Z2D5E9</accession>
<feature type="non-terminal residue" evidence="1">
    <location>
        <position position="77"/>
    </location>
</feature>
<dbReference type="EMBL" id="SKCS01000284">
    <property type="protein sequence ID" value="TNN11678.1"/>
    <property type="molecule type" value="Genomic_DNA"/>
</dbReference>
<reference evidence="1 2" key="1">
    <citation type="submission" date="2019-03" db="EMBL/GenBank/DDBJ databases">
        <title>An improved genome assembly of the fluke Schistosoma japonicum.</title>
        <authorList>
            <person name="Hu W."/>
            <person name="Luo F."/>
            <person name="Yin M."/>
            <person name="Mo X."/>
            <person name="Sun C."/>
            <person name="Wu Q."/>
            <person name="Zhu B."/>
            <person name="Xiang M."/>
            <person name="Wang J."/>
            <person name="Wang Y."/>
            <person name="Zhang T."/>
            <person name="Xu B."/>
            <person name="Zheng H."/>
            <person name="Feng Z."/>
        </authorList>
    </citation>
    <scope>NUCLEOTIDE SEQUENCE [LARGE SCALE GENOMIC DNA]</scope>
    <source>
        <strain evidence="1">HuSjv2</strain>
        <tissue evidence="1">Worms</tissue>
    </source>
</reference>
<dbReference type="Proteomes" id="UP000311919">
    <property type="component" value="Unassembled WGS sequence"/>
</dbReference>
<evidence type="ECO:0000313" key="2">
    <source>
        <dbReference type="Proteomes" id="UP000311919"/>
    </source>
</evidence>
<feature type="non-terminal residue" evidence="1">
    <location>
        <position position="1"/>
    </location>
</feature>
<organism evidence="1 2">
    <name type="scientific">Schistosoma japonicum</name>
    <name type="common">Blood fluke</name>
    <dbReference type="NCBI Taxonomy" id="6182"/>
    <lineage>
        <taxon>Eukaryota</taxon>
        <taxon>Metazoa</taxon>
        <taxon>Spiralia</taxon>
        <taxon>Lophotrochozoa</taxon>
        <taxon>Platyhelminthes</taxon>
        <taxon>Trematoda</taxon>
        <taxon>Digenea</taxon>
        <taxon>Strigeidida</taxon>
        <taxon>Schistosomatoidea</taxon>
        <taxon>Schistosomatidae</taxon>
        <taxon>Schistosoma</taxon>
    </lineage>
</organism>
<comment type="caution">
    <text evidence="1">The sequence shown here is derived from an EMBL/GenBank/DDBJ whole genome shotgun (WGS) entry which is preliminary data.</text>
</comment>
<protein>
    <submittedName>
        <fullName evidence="1">Uncharacterized protein</fullName>
    </submittedName>
</protein>